<feature type="region of interest" description="Disordered" evidence="1">
    <location>
        <begin position="1"/>
        <end position="21"/>
    </location>
</feature>
<evidence type="ECO:0000256" key="1">
    <source>
        <dbReference type="SAM" id="MobiDB-lite"/>
    </source>
</evidence>
<keyword evidence="3" id="KW-1185">Reference proteome</keyword>
<feature type="region of interest" description="Disordered" evidence="1">
    <location>
        <begin position="131"/>
        <end position="151"/>
    </location>
</feature>
<name>A0ABP3SHV9_9ACTN</name>
<accession>A0ABP3SHV9</accession>
<proteinExistence type="predicted"/>
<feature type="compositionally biased region" description="Low complexity" evidence="1">
    <location>
        <begin position="53"/>
        <end position="87"/>
    </location>
</feature>
<dbReference type="Proteomes" id="UP001500724">
    <property type="component" value="Unassembled WGS sequence"/>
</dbReference>
<reference evidence="3" key="1">
    <citation type="journal article" date="2019" name="Int. J. Syst. Evol. Microbiol.">
        <title>The Global Catalogue of Microorganisms (GCM) 10K type strain sequencing project: providing services to taxonomists for standard genome sequencing and annotation.</title>
        <authorList>
            <consortium name="The Broad Institute Genomics Platform"/>
            <consortium name="The Broad Institute Genome Sequencing Center for Infectious Disease"/>
            <person name="Wu L."/>
            <person name="Ma J."/>
        </authorList>
    </citation>
    <scope>NUCLEOTIDE SEQUENCE [LARGE SCALE GENOMIC DNA]</scope>
    <source>
        <strain evidence="3">JCM 10367</strain>
    </source>
</reference>
<sequence>MATNATATRDRTWKTGTHRRPVPGAALAVLAALTLAVAGCGGPDEKNAEPSDARGASTPAASASPSGGRDGTAAGPAVTAADGDDTGACSDGDCEITVSEPVTIRFPAPGGGRATLTVTGVGPDEIQYSVKSGGSRSEAGAGGPGQGCITVLRSHGSGNSCGRLGDSEPPAAQPDAVVIQAATGRNGTVLLQIVSR</sequence>
<evidence type="ECO:0000313" key="3">
    <source>
        <dbReference type="Proteomes" id="UP001500724"/>
    </source>
</evidence>
<dbReference type="RefSeq" id="WP_343998864.1">
    <property type="nucleotide sequence ID" value="NZ_BAAAGU010000012.1"/>
</dbReference>
<comment type="caution">
    <text evidence="2">The sequence shown here is derived from an EMBL/GenBank/DDBJ whole genome shotgun (WGS) entry which is preliminary data.</text>
</comment>
<evidence type="ECO:0000313" key="2">
    <source>
        <dbReference type="EMBL" id="GAA0639980.1"/>
    </source>
</evidence>
<feature type="region of interest" description="Disordered" evidence="1">
    <location>
        <begin position="39"/>
        <end position="87"/>
    </location>
</feature>
<gene>
    <name evidence="2" type="ORF">GCM10009535_16130</name>
</gene>
<dbReference type="EMBL" id="BAAAGU010000012">
    <property type="protein sequence ID" value="GAA0639980.1"/>
    <property type="molecule type" value="Genomic_DNA"/>
</dbReference>
<evidence type="ECO:0008006" key="4">
    <source>
        <dbReference type="Google" id="ProtNLM"/>
    </source>
</evidence>
<protein>
    <recommendedName>
        <fullName evidence="4">Secreted protein</fullName>
    </recommendedName>
</protein>
<organism evidence="2 3">
    <name type="scientific">Streptomyces thermocarboxydovorans</name>
    <dbReference type="NCBI Taxonomy" id="59298"/>
    <lineage>
        <taxon>Bacteria</taxon>
        <taxon>Bacillati</taxon>
        <taxon>Actinomycetota</taxon>
        <taxon>Actinomycetes</taxon>
        <taxon>Kitasatosporales</taxon>
        <taxon>Streptomycetaceae</taxon>
        <taxon>Streptomyces</taxon>
    </lineage>
</organism>
<feature type="compositionally biased region" description="Basic and acidic residues" evidence="1">
    <location>
        <begin position="43"/>
        <end position="52"/>
    </location>
</feature>